<feature type="transmembrane region" description="Helical" evidence="10">
    <location>
        <begin position="26"/>
        <end position="50"/>
    </location>
</feature>
<keyword evidence="2" id="KW-0813">Transport</keyword>
<feature type="transmembrane region" description="Helical" evidence="10">
    <location>
        <begin position="62"/>
        <end position="85"/>
    </location>
</feature>
<evidence type="ECO:0000256" key="1">
    <source>
        <dbReference type="ARBA" id="ARBA00004651"/>
    </source>
</evidence>
<feature type="transmembrane region" description="Helical" evidence="10">
    <location>
        <begin position="105"/>
        <end position="123"/>
    </location>
</feature>
<evidence type="ECO:0000256" key="3">
    <source>
        <dbReference type="ARBA" id="ARBA00022475"/>
    </source>
</evidence>
<sequence>MTGHYTLRDTQTYRQKTAQVLDSRGFHLSVITLIAIDAICVLIDLGYAVLSPECGPVVEQPPWLEALAHTSLGITSFLMLEIPLATWAFGPGYYNPFGQVTHAPLHFFDAVIIVTTFVLEAVLRGKGRELAGLLIVLRLWRLVELVGGVAVGAGELEEEDARKLADTLGELQRKLVAGGINLLSGADVPHTPCSLLGTVRFV</sequence>
<protein>
    <submittedName>
        <fullName evidence="11">Voltage-gated proton channel activity</fullName>
    </submittedName>
</protein>
<keyword evidence="7" id="KW-0406">Ion transport</keyword>
<dbReference type="InterPro" id="IPR027359">
    <property type="entry name" value="Volt_channel_dom_sf"/>
</dbReference>
<evidence type="ECO:0000256" key="2">
    <source>
        <dbReference type="ARBA" id="ARBA00022448"/>
    </source>
</evidence>
<keyword evidence="8 10" id="KW-0472">Membrane</keyword>
<evidence type="ECO:0000256" key="4">
    <source>
        <dbReference type="ARBA" id="ARBA00022692"/>
    </source>
</evidence>
<evidence type="ECO:0000256" key="9">
    <source>
        <dbReference type="ARBA" id="ARBA00023303"/>
    </source>
</evidence>
<comment type="subcellular location">
    <subcellularLocation>
        <location evidence="1">Cell membrane</location>
        <topology evidence="1">Multi-pass membrane protein</topology>
    </subcellularLocation>
</comment>
<dbReference type="Gene3D" id="1.20.120.350">
    <property type="entry name" value="Voltage-gated potassium channels. Chain C"/>
    <property type="match status" value="1"/>
</dbReference>
<keyword evidence="4 10" id="KW-0812">Transmembrane</keyword>
<evidence type="ECO:0000256" key="8">
    <source>
        <dbReference type="ARBA" id="ARBA00023136"/>
    </source>
</evidence>
<evidence type="ECO:0000256" key="6">
    <source>
        <dbReference type="ARBA" id="ARBA00022989"/>
    </source>
</evidence>
<dbReference type="Proteomes" id="UP001063166">
    <property type="component" value="Unassembled WGS sequence"/>
</dbReference>
<keyword evidence="5" id="KW-0851">Voltage-gated channel</keyword>
<dbReference type="PANTHER" id="PTHR46480:SF1">
    <property type="entry name" value="VOLTAGE-GATED HYDROGEN CHANNEL 1"/>
    <property type="match status" value="1"/>
</dbReference>
<organism evidence="11 12">
    <name type="scientific">Lyophyllum shimeji</name>
    <name type="common">Hon-shimeji</name>
    <name type="synonym">Tricholoma shimeji</name>
    <dbReference type="NCBI Taxonomy" id="47721"/>
    <lineage>
        <taxon>Eukaryota</taxon>
        <taxon>Fungi</taxon>
        <taxon>Dikarya</taxon>
        <taxon>Basidiomycota</taxon>
        <taxon>Agaricomycotina</taxon>
        <taxon>Agaricomycetes</taxon>
        <taxon>Agaricomycetidae</taxon>
        <taxon>Agaricales</taxon>
        <taxon>Tricholomatineae</taxon>
        <taxon>Lyophyllaceae</taxon>
        <taxon>Lyophyllum</taxon>
    </lineage>
</organism>
<reference evidence="11" key="1">
    <citation type="submission" date="2022-07" db="EMBL/GenBank/DDBJ databases">
        <title>The genome of Lyophyllum shimeji provides insight into the initial evolution of ectomycorrhizal fungal genome.</title>
        <authorList>
            <person name="Kobayashi Y."/>
            <person name="Shibata T."/>
            <person name="Hirakawa H."/>
            <person name="Shigenobu S."/>
            <person name="Nishiyama T."/>
            <person name="Yamada A."/>
            <person name="Hasebe M."/>
            <person name="Kawaguchi M."/>
        </authorList>
    </citation>
    <scope>NUCLEOTIDE SEQUENCE</scope>
    <source>
        <strain evidence="11">AT787</strain>
    </source>
</reference>
<evidence type="ECO:0000313" key="11">
    <source>
        <dbReference type="EMBL" id="GLB35049.1"/>
    </source>
</evidence>
<comment type="caution">
    <text evidence="11">The sequence shown here is derived from an EMBL/GenBank/DDBJ whole genome shotgun (WGS) entry which is preliminary data.</text>
</comment>
<dbReference type="GO" id="GO:0005886">
    <property type="term" value="C:plasma membrane"/>
    <property type="evidence" value="ECO:0007669"/>
    <property type="project" value="UniProtKB-SubCell"/>
</dbReference>
<accession>A0A9P3UI74</accession>
<evidence type="ECO:0000256" key="10">
    <source>
        <dbReference type="SAM" id="Phobius"/>
    </source>
</evidence>
<dbReference type="GO" id="GO:0030171">
    <property type="term" value="F:voltage-gated proton channel activity"/>
    <property type="evidence" value="ECO:0007669"/>
    <property type="project" value="InterPro"/>
</dbReference>
<evidence type="ECO:0000256" key="5">
    <source>
        <dbReference type="ARBA" id="ARBA00022882"/>
    </source>
</evidence>
<dbReference type="InterPro" id="IPR031846">
    <property type="entry name" value="Hvcn1"/>
</dbReference>
<dbReference type="GO" id="GO:0034702">
    <property type="term" value="C:monoatomic ion channel complex"/>
    <property type="evidence" value="ECO:0007669"/>
    <property type="project" value="UniProtKB-KW"/>
</dbReference>
<evidence type="ECO:0000313" key="12">
    <source>
        <dbReference type="Proteomes" id="UP001063166"/>
    </source>
</evidence>
<keyword evidence="12" id="KW-1185">Reference proteome</keyword>
<proteinExistence type="predicted"/>
<dbReference type="OrthoDB" id="427456at2759"/>
<gene>
    <name evidence="11" type="ORF">LshimejAT787_0206140</name>
</gene>
<keyword evidence="6 10" id="KW-1133">Transmembrane helix</keyword>
<dbReference type="AlphaFoldDB" id="A0A9P3UI74"/>
<dbReference type="EMBL" id="BRPK01000002">
    <property type="protein sequence ID" value="GLB35049.1"/>
    <property type="molecule type" value="Genomic_DNA"/>
</dbReference>
<keyword evidence="3" id="KW-1003">Cell membrane</keyword>
<name>A0A9P3UI74_LYOSH</name>
<evidence type="ECO:0000256" key="7">
    <source>
        <dbReference type="ARBA" id="ARBA00023065"/>
    </source>
</evidence>
<keyword evidence="9" id="KW-0407">Ion channel</keyword>
<dbReference type="PANTHER" id="PTHR46480">
    <property type="entry name" value="F20B24.22"/>
    <property type="match status" value="1"/>
</dbReference>